<name>A0A6G4W6S8_9HYPH</name>
<comment type="cofactor">
    <cofactor evidence="2">
        <name>Co(2+)</name>
        <dbReference type="ChEBI" id="CHEBI:48828"/>
    </cofactor>
</comment>
<comment type="subcellular location">
    <subcellularLocation>
        <location evidence="3">Membrane</location>
        <topology evidence="3">Single-pass type I membrane protein</topology>
    </subcellularLocation>
</comment>
<dbReference type="PANTHER" id="PTHR31120">
    <property type="entry name" value="METALLOPROTEASE TIKI"/>
    <property type="match status" value="1"/>
</dbReference>
<dbReference type="GO" id="GO:0030178">
    <property type="term" value="P:negative regulation of Wnt signaling pathway"/>
    <property type="evidence" value="ECO:0007669"/>
    <property type="project" value="InterPro"/>
</dbReference>
<keyword evidence="7" id="KW-0732">Signal</keyword>
<dbReference type="PANTHER" id="PTHR31120:SF6">
    <property type="entry name" value="METALLOPROTEASE TIKI HOMOLOG"/>
    <property type="match status" value="1"/>
</dbReference>
<evidence type="ECO:0000256" key="8">
    <source>
        <dbReference type="ARBA" id="ARBA00022801"/>
    </source>
</evidence>
<evidence type="ECO:0000256" key="11">
    <source>
        <dbReference type="ARBA" id="ARBA00023136"/>
    </source>
</evidence>
<evidence type="ECO:0000256" key="3">
    <source>
        <dbReference type="ARBA" id="ARBA00004479"/>
    </source>
</evidence>
<reference evidence="13 14" key="1">
    <citation type="submission" date="2020-02" db="EMBL/GenBank/DDBJ databases">
        <title>Genome sequence of strain CCNWXJ40-4.</title>
        <authorList>
            <person name="Gao J."/>
            <person name="Sun J."/>
        </authorList>
    </citation>
    <scope>NUCLEOTIDE SEQUENCE [LARGE SCALE GENOMIC DNA]</scope>
    <source>
        <strain evidence="13 14">CCNWXJ 40-4</strain>
    </source>
</reference>
<dbReference type="CDD" id="cd14789">
    <property type="entry name" value="Tiki"/>
    <property type="match status" value="1"/>
</dbReference>
<keyword evidence="14" id="KW-1185">Reference proteome</keyword>
<evidence type="ECO:0000256" key="5">
    <source>
        <dbReference type="ARBA" id="ARBA00022692"/>
    </source>
</evidence>
<keyword evidence="12" id="KW-0325">Glycoprotein</keyword>
<dbReference type="InterPro" id="IPR002816">
    <property type="entry name" value="TraB/PrgY/GumN_fam"/>
</dbReference>
<evidence type="ECO:0000313" key="13">
    <source>
        <dbReference type="EMBL" id="NGO49870.1"/>
    </source>
</evidence>
<comment type="caution">
    <text evidence="13">The sequence shown here is derived from an EMBL/GenBank/DDBJ whole genome shotgun (WGS) entry which is preliminary data.</text>
</comment>
<dbReference type="GO" id="GO:0006508">
    <property type="term" value="P:proteolysis"/>
    <property type="evidence" value="ECO:0007669"/>
    <property type="project" value="UniProtKB-KW"/>
</dbReference>
<keyword evidence="5" id="KW-0812">Transmembrane</keyword>
<dbReference type="RefSeq" id="WP_165022279.1">
    <property type="nucleotide sequence ID" value="NZ_JAAKZF010000001.1"/>
</dbReference>
<sequence length="355" mass="37928">MKRVIALADRSSLPALKLLAAANVLFLISFAVMLALATGEARGEIPACKGVDMLAAIERDDPALLARIREEAAATPNGDSLLWKLEKAGQEPSFLFGTMHMTDPRVTSLTPAAERAFDAAQTVVIETTEVLDPAKMLAGMMKKPELTMFTDGTTLASHMSPEDAEAVEKALDERGIPPTTVAKMKPWMLSAMLALPACELARKAAGAPVLDVKLAEDAKATGKRLEGLETVADQLEAMASLPIEFHMQGLIDTLKLGDKTDDVIETMIVLYQSGQTGMYWPLFRAVLPGSDGDEAGYAAFEETMVTARNRNMAEKAAPILDEGNAFIAVGALHLPGPNGLVELLRKEGYAVSAVH</sequence>
<dbReference type="Pfam" id="PF01963">
    <property type="entry name" value="TraB_PrgY_gumN"/>
    <property type="match status" value="1"/>
</dbReference>
<evidence type="ECO:0000256" key="7">
    <source>
        <dbReference type="ARBA" id="ARBA00022729"/>
    </source>
</evidence>
<evidence type="ECO:0000256" key="2">
    <source>
        <dbReference type="ARBA" id="ARBA00001941"/>
    </source>
</evidence>
<evidence type="ECO:0000256" key="1">
    <source>
        <dbReference type="ARBA" id="ARBA00001936"/>
    </source>
</evidence>
<dbReference type="Proteomes" id="UP001642900">
    <property type="component" value="Unassembled WGS sequence"/>
</dbReference>
<evidence type="ECO:0000256" key="10">
    <source>
        <dbReference type="ARBA" id="ARBA00023049"/>
    </source>
</evidence>
<dbReference type="GO" id="GO:0046872">
    <property type="term" value="F:metal ion binding"/>
    <property type="evidence" value="ECO:0007669"/>
    <property type="project" value="UniProtKB-KW"/>
</dbReference>
<organism evidence="13 14">
    <name type="scientific">Allomesorhizobium camelthorni</name>
    <dbReference type="NCBI Taxonomy" id="475069"/>
    <lineage>
        <taxon>Bacteria</taxon>
        <taxon>Pseudomonadati</taxon>
        <taxon>Pseudomonadota</taxon>
        <taxon>Alphaproteobacteria</taxon>
        <taxon>Hyphomicrobiales</taxon>
        <taxon>Phyllobacteriaceae</taxon>
        <taxon>Allomesorhizobium</taxon>
    </lineage>
</organism>
<dbReference type="GO" id="GO:0004222">
    <property type="term" value="F:metalloendopeptidase activity"/>
    <property type="evidence" value="ECO:0007669"/>
    <property type="project" value="TreeGrafter"/>
</dbReference>
<dbReference type="EMBL" id="JAAKZF010000001">
    <property type="protein sequence ID" value="NGO49870.1"/>
    <property type="molecule type" value="Genomic_DNA"/>
</dbReference>
<keyword evidence="8" id="KW-0378">Hydrolase</keyword>
<dbReference type="GO" id="GO:0016020">
    <property type="term" value="C:membrane"/>
    <property type="evidence" value="ECO:0007669"/>
    <property type="project" value="UniProtKB-SubCell"/>
</dbReference>
<evidence type="ECO:0000256" key="12">
    <source>
        <dbReference type="ARBA" id="ARBA00023180"/>
    </source>
</evidence>
<keyword evidence="9" id="KW-1133">Transmembrane helix</keyword>
<gene>
    <name evidence="13" type="ORF">G6N73_01540</name>
</gene>
<accession>A0A6G4W6S8</accession>
<dbReference type="InterPro" id="IPR040230">
    <property type="entry name" value="TIKI1/2-like"/>
</dbReference>
<protein>
    <submittedName>
        <fullName evidence="13">Polysaccharide biosynthesis protein GumN</fullName>
    </submittedName>
</protein>
<proteinExistence type="predicted"/>
<keyword evidence="4" id="KW-0645">Protease</keyword>
<keyword evidence="6" id="KW-0479">Metal-binding</keyword>
<evidence type="ECO:0000256" key="4">
    <source>
        <dbReference type="ARBA" id="ARBA00022670"/>
    </source>
</evidence>
<evidence type="ECO:0000256" key="9">
    <source>
        <dbReference type="ARBA" id="ARBA00022989"/>
    </source>
</evidence>
<comment type="cofactor">
    <cofactor evidence="1">
        <name>Mn(2+)</name>
        <dbReference type="ChEBI" id="CHEBI:29035"/>
    </cofactor>
</comment>
<evidence type="ECO:0000256" key="6">
    <source>
        <dbReference type="ARBA" id="ARBA00022723"/>
    </source>
</evidence>
<keyword evidence="11" id="KW-0472">Membrane</keyword>
<evidence type="ECO:0000313" key="14">
    <source>
        <dbReference type="Proteomes" id="UP001642900"/>
    </source>
</evidence>
<keyword evidence="10" id="KW-0482">Metalloprotease</keyword>
<dbReference type="AlphaFoldDB" id="A0A6G4W6S8"/>